<evidence type="ECO:0000256" key="6">
    <source>
        <dbReference type="ARBA" id="ARBA00022989"/>
    </source>
</evidence>
<dbReference type="InterPro" id="IPR017871">
    <property type="entry name" value="ABC_transporter-like_CS"/>
</dbReference>
<keyword evidence="5" id="KW-0067">ATP-binding</keyword>
<organism evidence="11 12">
    <name type="scientific">Actinoallomurus iriomotensis</name>
    <dbReference type="NCBI Taxonomy" id="478107"/>
    <lineage>
        <taxon>Bacteria</taxon>
        <taxon>Bacillati</taxon>
        <taxon>Actinomycetota</taxon>
        <taxon>Actinomycetes</taxon>
        <taxon>Streptosporangiales</taxon>
        <taxon>Thermomonosporaceae</taxon>
        <taxon>Actinoallomurus</taxon>
    </lineage>
</organism>
<dbReference type="PROSITE" id="PS50929">
    <property type="entry name" value="ABC_TM1F"/>
    <property type="match status" value="1"/>
</dbReference>
<feature type="transmembrane region" description="Helical" evidence="8">
    <location>
        <begin position="171"/>
        <end position="190"/>
    </location>
</feature>
<keyword evidence="4" id="KW-0547">Nucleotide-binding</keyword>
<dbReference type="PROSITE" id="PS50893">
    <property type="entry name" value="ABC_TRANSPORTER_2"/>
    <property type="match status" value="1"/>
</dbReference>
<feature type="transmembrane region" description="Helical" evidence="8">
    <location>
        <begin position="266"/>
        <end position="284"/>
    </location>
</feature>
<feature type="domain" description="ABC transmembrane type-1" evidence="10">
    <location>
        <begin position="32"/>
        <end position="316"/>
    </location>
</feature>
<evidence type="ECO:0000256" key="8">
    <source>
        <dbReference type="SAM" id="Phobius"/>
    </source>
</evidence>
<dbReference type="Pfam" id="PF00664">
    <property type="entry name" value="ABC_membrane"/>
    <property type="match status" value="1"/>
</dbReference>
<evidence type="ECO:0000256" key="3">
    <source>
        <dbReference type="ARBA" id="ARBA00022692"/>
    </source>
</evidence>
<dbReference type="GO" id="GO:0016887">
    <property type="term" value="F:ATP hydrolysis activity"/>
    <property type="evidence" value="ECO:0007669"/>
    <property type="project" value="InterPro"/>
</dbReference>
<keyword evidence="2" id="KW-0813">Transport</keyword>
<dbReference type="Proteomes" id="UP001165135">
    <property type="component" value="Unassembled WGS sequence"/>
</dbReference>
<gene>
    <name evidence="11" type="ORF">Airi01_030880</name>
</gene>
<keyword evidence="6 8" id="KW-1133">Transmembrane helix</keyword>
<dbReference type="GO" id="GO:0015421">
    <property type="term" value="F:ABC-type oligopeptide transporter activity"/>
    <property type="evidence" value="ECO:0007669"/>
    <property type="project" value="TreeGrafter"/>
</dbReference>
<dbReference type="FunFam" id="3.40.50.300:FF:000604">
    <property type="entry name" value="ABC transporter B family member 28"/>
    <property type="match status" value="1"/>
</dbReference>
<accession>A0A9W6REX0</accession>
<dbReference type="SMART" id="SM00382">
    <property type="entry name" value="AAA"/>
    <property type="match status" value="1"/>
</dbReference>
<evidence type="ECO:0000256" key="7">
    <source>
        <dbReference type="ARBA" id="ARBA00023136"/>
    </source>
</evidence>
<dbReference type="GO" id="GO:0005737">
    <property type="term" value="C:cytoplasm"/>
    <property type="evidence" value="ECO:0007669"/>
    <property type="project" value="UniProtKB-ARBA"/>
</dbReference>
<dbReference type="CDD" id="cd07346">
    <property type="entry name" value="ABC_6TM_exporters"/>
    <property type="match status" value="1"/>
</dbReference>
<sequence length="618" mass="67641">MRKSRGSPDISAARLALRALHQLHARQRVFLALAAVAMLTSAFLTAIVPVVLGQLVNKVVAQPHVIHRALLTGLITVAAVLLITQLLQVIRRQLVEAVSTAFERDTRELAYKHVLHQDLSYVQQGKIGGIYGRINRGIEGSTRLLKLSFMDFLPTGALALAAVAISFSRNVSVALVMACVIPTGLLLVQWQIRSQAGIRVKVRNHKEEIDGQVVELLPALETVRAYNAQDYFSARVATSAGELRGAEMRHHRAMAWFDAAKYANEALWYVLVLSFAIGLVTVGKMGPGEVLAYALLFNNIIAPLRDLHRMLDEVSESAQQARDLANLLDRPQDVSFSVSNRPARAVVRETAREPVPVGAGMRASNAGAFRDEVVRVSNVMFSYPGSDGGRVLDGVSLSVGSGERVGLAGPSGCGKSTLLKIIDRLQHGYVGDIELFGMPLSSYSRAELARRVGYVSQRYFLYRGTIYDNIVFGLEDEVIPAQVEDAARRANVHDVIKNLSDGYQTLVHERGDSLSGGQAQRICLARALLRRPDLLLLDEPTSALDNESQRAVQRAIEELDGITIIEVAHRLDTLRSADRICVLEDGRLAEQGTYDELASSDGVFARLLRSSHDEDLHG</sequence>
<evidence type="ECO:0000256" key="2">
    <source>
        <dbReference type="ARBA" id="ARBA00022448"/>
    </source>
</evidence>
<dbReference type="PROSITE" id="PS00211">
    <property type="entry name" value="ABC_TRANSPORTER_1"/>
    <property type="match status" value="1"/>
</dbReference>
<dbReference type="GO" id="GO:0005886">
    <property type="term" value="C:plasma membrane"/>
    <property type="evidence" value="ECO:0007669"/>
    <property type="project" value="UniProtKB-SubCell"/>
</dbReference>
<dbReference type="Pfam" id="PF00005">
    <property type="entry name" value="ABC_tran"/>
    <property type="match status" value="1"/>
</dbReference>
<dbReference type="SUPFAM" id="SSF52540">
    <property type="entry name" value="P-loop containing nucleoside triphosphate hydrolases"/>
    <property type="match status" value="1"/>
</dbReference>
<dbReference type="InterPro" id="IPR039421">
    <property type="entry name" value="Type_1_exporter"/>
</dbReference>
<dbReference type="PANTHER" id="PTHR43394">
    <property type="entry name" value="ATP-DEPENDENT PERMEASE MDL1, MITOCHONDRIAL"/>
    <property type="match status" value="1"/>
</dbReference>
<dbReference type="InterPro" id="IPR011527">
    <property type="entry name" value="ABC1_TM_dom"/>
</dbReference>
<evidence type="ECO:0000259" key="9">
    <source>
        <dbReference type="PROSITE" id="PS50893"/>
    </source>
</evidence>
<feature type="domain" description="ABC transporter" evidence="9">
    <location>
        <begin position="374"/>
        <end position="610"/>
    </location>
</feature>
<proteinExistence type="predicted"/>
<dbReference type="InterPro" id="IPR036640">
    <property type="entry name" value="ABC1_TM_sf"/>
</dbReference>
<dbReference type="AlphaFoldDB" id="A0A9W6REX0"/>
<feature type="transmembrane region" description="Helical" evidence="8">
    <location>
        <begin position="144"/>
        <end position="165"/>
    </location>
</feature>
<evidence type="ECO:0000256" key="4">
    <source>
        <dbReference type="ARBA" id="ARBA00022741"/>
    </source>
</evidence>
<keyword evidence="3 8" id="KW-0812">Transmembrane</keyword>
<dbReference type="SUPFAM" id="SSF90123">
    <property type="entry name" value="ABC transporter transmembrane region"/>
    <property type="match status" value="1"/>
</dbReference>
<evidence type="ECO:0000256" key="1">
    <source>
        <dbReference type="ARBA" id="ARBA00004651"/>
    </source>
</evidence>
<evidence type="ECO:0000259" key="10">
    <source>
        <dbReference type="PROSITE" id="PS50929"/>
    </source>
</evidence>
<comment type="caution">
    <text evidence="11">The sequence shown here is derived from an EMBL/GenBank/DDBJ whole genome shotgun (WGS) entry which is preliminary data.</text>
</comment>
<keyword evidence="7 8" id="KW-0472">Membrane</keyword>
<feature type="transmembrane region" description="Helical" evidence="8">
    <location>
        <begin position="65"/>
        <end position="84"/>
    </location>
</feature>
<protein>
    <submittedName>
        <fullName evidence="11">ABC transporter</fullName>
    </submittedName>
</protein>
<dbReference type="InterPro" id="IPR027417">
    <property type="entry name" value="P-loop_NTPase"/>
</dbReference>
<feature type="transmembrane region" description="Helical" evidence="8">
    <location>
        <begin position="29"/>
        <end position="53"/>
    </location>
</feature>
<comment type="subcellular location">
    <subcellularLocation>
        <location evidence="1">Cell membrane</location>
        <topology evidence="1">Multi-pass membrane protein</topology>
    </subcellularLocation>
</comment>
<dbReference type="Gene3D" id="3.40.50.300">
    <property type="entry name" value="P-loop containing nucleotide triphosphate hydrolases"/>
    <property type="match status" value="1"/>
</dbReference>
<dbReference type="InterPro" id="IPR003439">
    <property type="entry name" value="ABC_transporter-like_ATP-bd"/>
</dbReference>
<dbReference type="GO" id="GO:0005524">
    <property type="term" value="F:ATP binding"/>
    <property type="evidence" value="ECO:0007669"/>
    <property type="project" value="UniProtKB-KW"/>
</dbReference>
<dbReference type="PANTHER" id="PTHR43394:SF1">
    <property type="entry name" value="ATP-BINDING CASSETTE SUB-FAMILY B MEMBER 10, MITOCHONDRIAL"/>
    <property type="match status" value="1"/>
</dbReference>
<reference evidence="11" key="1">
    <citation type="submission" date="2023-03" db="EMBL/GenBank/DDBJ databases">
        <title>Actinoallomurus iriomotensis NBRC 103681.</title>
        <authorList>
            <person name="Ichikawa N."/>
            <person name="Sato H."/>
            <person name="Tonouchi N."/>
        </authorList>
    </citation>
    <scope>NUCLEOTIDE SEQUENCE</scope>
    <source>
        <strain evidence="11">NBRC 103681</strain>
    </source>
</reference>
<dbReference type="EMBL" id="BSTJ01000003">
    <property type="protein sequence ID" value="GLY74821.1"/>
    <property type="molecule type" value="Genomic_DNA"/>
</dbReference>
<name>A0A9W6REX0_9ACTN</name>
<evidence type="ECO:0000256" key="5">
    <source>
        <dbReference type="ARBA" id="ARBA00022840"/>
    </source>
</evidence>
<dbReference type="InterPro" id="IPR003593">
    <property type="entry name" value="AAA+_ATPase"/>
</dbReference>
<evidence type="ECO:0000313" key="12">
    <source>
        <dbReference type="Proteomes" id="UP001165135"/>
    </source>
</evidence>
<dbReference type="Gene3D" id="1.20.1560.10">
    <property type="entry name" value="ABC transporter type 1, transmembrane domain"/>
    <property type="match status" value="1"/>
</dbReference>
<evidence type="ECO:0000313" key="11">
    <source>
        <dbReference type="EMBL" id="GLY74821.1"/>
    </source>
</evidence>